<dbReference type="EMBL" id="MU118098">
    <property type="protein sequence ID" value="KAF9645226.1"/>
    <property type="molecule type" value="Genomic_DNA"/>
</dbReference>
<protein>
    <submittedName>
        <fullName evidence="1">Piwi-domain-containing protein</fullName>
    </submittedName>
</protein>
<evidence type="ECO:0000313" key="1">
    <source>
        <dbReference type="EMBL" id="KAF9645226.1"/>
    </source>
</evidence>
<accession>A0ACB6Z7V4</accession>
<gene>
    <name evidence="1" type="ORF">BDM02DRAFT_3271832</name>
</gene>
<proteinExistence type="predicted"/>
<evidence type="ECO:0000313" key="2">
    <source>
        <dbReference type="Proteomes" id="UP000886501"/>
    </source>
</evidence>
<comment type="caution">
    <text evidence="1">The sequence shown here is derived from an EMBL/GenBank/DDBJ whole genome shotgun (WGS) entry which is preliminary data.</text>
</comment>
<organism evidence="1 2">
    <name type="scientific">Thelephora ganbajun</name>
    <name type="common">Ganba fungus</name>
    <dbReference type="NCBI Taxonomy" id="370292"/>
    <lineage>
        <taxon>Eukaryota</taxon>
        <taxon>Fungi</taxon>
        <taxon>Dikarya</taxon>
        <taxon>Basidiomycota</taxon>
        <taxon>Agaricomycotina</taxon>
        <taxon>Agaricomycetes</taxon>
        <taxon>Thelephorales</taxon>
        <taxon>Thelephoraceae</taxon>
        <taxon>Thelephora</taxon>
    </lineage>
</organism>
<name>A0ACB6Z7V4_THEGA</name>
<dbReference type="Proteomes" id="UP000886501">
    <property type="component" value="Unassembled WGS sequence"/>
</dbReference>
<keyword evidence="2" id="KW-1185">Reference proteome</keyword>
<reference evidence="1" key="1">
    <citation type="submission" date="2019-10" db="EMBL/GenBank/DDBJ databases">
        <authorList>
            <consortium name="DOE Joint Genome Institute"/>
            <person name="Kuo A."/>
            <person name="Miyauchi S."/>
            <person name="Kiss E."/>
            <person name="Drula E."/>
            <person name="Kohler A."/>
            <person name="Sanchez-Garcia M."/>
            <person name="Andreopoulos B."/>
            <person name="Barry K.W."/>
            <person name="Bonito G."/>
            <person name="Buee M."/>
            <person name="Carver A."/>
            <person name="Chen C."/>
            <person name="Cichocki N."/>
            <person name="Clum A."/>
            <person name="Culley D."/>
            <person name="Crous P.W."/>
            <person name="Fauchery L."/>
            <person name="Girlanda M."/>
            <person name="Hayes R."/>
            <person name="Keri Z."/>
            <person name="Labutti K."/>
            <person name="Lipzen A."/>
            <person name="Lombard V."/>
            <person name="Magnuson J."/>
            <person name="Maillard F."/>
            <person name="Morin E."/>
            <person name="Murat C."/>
            <person name="Nolan M."/>
            <person name="Ohm R."/>
            <person name="Pangilinan J."/>
            <person name="Pereira M."/>
            <person name="Perotto S."/>
            <person name="Peter M."/>
            <person name="Riley R."/>
            <person name="Sitrit Y."/>
            <person name="Stielow B."/>
            <person name="Szollosi G."/>
            <person name="Zifcakova L."/>
            <person name="Stursova M."/>
            <person name="Spatafora J.W."/>
            <person name="Tedersoo L."/>
            <person name="Vaario L.-M."/>
            <person name="Yamada A."/>
            <person name="Yan M."/>
            <person name="Wang P."/>
            <person name="Xu J."/>
            <person name="Bruns T."/>
            <person name="Baldrian P."/>
            <person name="Vilgalys R."/>
            <person name="Henrissat B."/>
            <person name="Grigoriev I.V."/>
            <person name="Hibbett D."/>
            <person name="Nagy L.G."/>
            <person name="Martin F.M."/>
        </authorList>
    </citation>
    <scope>NUCLEOTIDE SEQUENCE</scope>
    <source>
        <strain evidence="1">P2</strain>
    </source>
</reference>
<sequence>MSSQPLVLRSNGNLFKGTKGHQCGVISNTFKLRLPDKEYYHYDRDLYESIVSTSFMGSNVAIIGIRKWDKKKQQEGEQIKNPSRTVAVIERLQTFTAPQEFNPRGVFDGGVNFFTLKNMSQSKTFEVSMSDGKFIDFTVTMNLVGKINPSRDISRFKQNQGGNMEHVVTLVQVYMRHEMSLKYYCPPTSKFYFKSGESSNLRHGLELWPAIFQSVRLGRDDLYLNIDTGVGVFYGQDLAQVCHQFLYGSTFRLQDLILEEPEESRASPFTREKLKRDWDALTRFIKGLQVSVNFKTTKRYPRRKIVGLYPKAGRYQFVLEKADKKEKRVVTVEEYYQLMYGQRMKCPDAIGVVTRKDPFSVIPIEFCRLSQQMYKKVLDPENTSLVLQRATRKPHDRFRAIEAARVSLWVPSSHAKLMCPKAECAGSLPRSGLNAEISPRPMQIPARKLPSLGITFGGGKTEPTNSGQWNMRDKKYYQPGYVSEWVVINFTNEKGIEQIVKGLVECCHTRGVFRRRGVGETAETGRLHLPRILPGNPQIVEQALGQVERDVKSQCFSWANNRYKDSAMKDAALGDMSNHFMVIAFLPFHAAEIRQKIKHWGDTNGFMTQCIRQKEPNSSRNKFNDQYFNNLGLKINAKVGGVNFCPVDPSLQQCKSTPTMIVGADVGHASPGVQRPSLASVVFSVDNTFSRYRALARLQQGRLEAIADLKKMMVDAIGIFNGSNNCIPERIVFFRDGVSEGEFSRVRDSEVEAIHDAIREVGQILSKKGIKLTRSPPKLTFVTVGKRHHLKFFAQSRDSVDQPPQGLVVDSEVISPLYPNFYLQSHAGMLGTRKSSHYTVLHNENEPFDADFVQGLAYSLCHLQARATKGVSIPAPVAYADLVCSRVEFHFSKQDLEFLDSREEVNIEEWEKRFQSAKQGMYFV</sequence>
<reference evidence="1" key="2">
    <citation type="journal article" date="2020" name="Nat. Commun.">
        <title>Large-scale genome sequencing of mycorrhizal fungi provides insights into the early evolution of symbiotic traits.</title>
        <authorList>
            <person name="Miyauchi S."/>
            <person name="Kiss E."/>
            <person name="Kuo A."/>
            <person name="Drula E."/>
            <person name="Kohler A."/>
            <person name="Sanchez-Garcia M."/>
            <person name="Morin E."/>
            <person name="Andreopoulos B."/>
            <person name="Barry K.W."/>
            <person name="Bonito G."/>
            <person name="Buee M."/>
            <person name="Carver A."/>
            <person name="Chen C."/>
            <person name="Cichocki N."/>
            <person name="Clum A."/>
            <person name="Culley D."/>
            <person name="Crous P.W."/>
            <person name="Fauchery L."/>
            <person name="Girlanda M."/>
            <person name="Hayes R.D."/>
            <person name="Keri Z."/>
            <person name="LaButti K."/>
            <person name="Lipzen A."/>
            <person name="Lombard V."/>
            <person name="Magnuson J."/>
            <person name="Maillard F."/>
            <person name="Murat C."/>
            <person name="Nolan M."/>
            <person name="Ohm R.A."/>
            <person name="Pangilinan J."/>
            <person name="Pereira M.F."/>
            <person name="Perotto S."/>
            <person name="Peter M."/>
            <person name="Pfister S."/>
            <person name="Riley R."/>
            <person name="Sitrit Y."/>
            <person name="Stielow J.B."/>
            <person name="Szollosi G."/>
            <person name="Zifcakova L."/>
            <person name="Stursova M."/>
            <person name="Spatafora J.W."/>
            <person name="Tedersoo L."/>
            <person name="Vaario L.M."/>
            <person name="Yamada A."/>
            <person name="Yan M."/>
            <person name="Wang P."/>
            <person name="Xu J."/>
            <person name="Bruns T."/>
            <person name="Baldrian P."/>
            <person name="Vilgalys R."/>
            <person name="Dunand C."/>
            <person name="Henrissat B."/>
            <person name="Grigoriev I.V."/>
            <person name="Hibbett D."/>
            <person name="Nagy L.G."/>
            <person name="Martin F.M."/>
        </authorList>
    </citation>
    <scope>NUCLEOTIDE SEQUENCE</scope>
    <source>
        <strain evidence="1">P2</strain>
    </source>
</reference>